<feature type="compositionally biased region" description="Basic residues" evidence="1">
    <location>
        <begin position="1"/>
        <end position="11"/>
    </location>
</feature>
<feature type="region of interest" description="Disordered" evidence="1">
    <location>
        <begin position="35"/>
        <end position="59"/>
    </location>
</feature>
<proteinExistence type="predicted"/>
<feature type="region of interest" description="Disordered" evidence="1">
    <location>
        <begin position="1"/>
        <end position="22"/>
    </location>
</feature>
<name>A0A5B7GBJ1_PORTR</name>
<dbReference type="EMBL" id="VSRR010012707">
    <property type="protein sequence ID" value="MPC54886.1"/>
    <property type="molecule type" value="Genomic_DNA"/>
</dbReference>
<gene>
    <name evidence="2" type="ORF">E2C01_048816</name>
</gene>
<comment type="caution">
    <text evidence="2">The sequence shown here is derived from an EMBL/GenBank/DDBJ whole genome shotgun (WGS) entry which is preliminary data.</text>
</comment>
<dbReference type="Proteomes" id="UP000324222">
    <property type="component" value="Unassembled WGS sequence"/>
</dbReference>
<organism evidence="2 3">
    <name type="scientific">Portunus trituberculatus</name>
    <name type="common">Swimming crab</name>
    <name type="synonym">Neptunus trituberculatus</name>
    <dbReference type="NCBI Taxonomy" id="210409"/>
    <lineage>
        <taxon>Eukaryota</taxon>
        <taxon>Metazoa</taxon>
        <taxon>Ecdysozoa</taxon>
        <taxon>Arthropoda</taxon>
        <taxon>Crustacea</taxon>
        <taxon>Multicrustacea</taxon>
        <taxon>Malacostraca</taxon>
        <taxon>Eumalacostraca</taxon>
        <taxon>Eucarida</taxon>
        <taxon>Decapoda</taxon>
        <taxon>Pleocyemata</taxon>
        <taxon>Brachyura</taxon>
        <taxon>Eubrachyura</taxon>
        <taxon>Portunoidea</taxon>
        <taxon>Portunidae</taxon>
        <taxon>Portuninae</taxon>
        <taxon>Portunus</taxon>
    </lineage>
</organism>
<keyword evidence="3" id="KW-1185">Reference proteome</keyword>
<protein>
    <submittedName>
        <fullName evidence="2">Uncharacterized protein</fullName>
    </submittedName>
</protein>
<evidence type="ECO:0000313" key="3">
    <source>
        <dbReference type="Proteomes" id="UP000324222"/>
    </source>
</evidence>
<sequence>MVHTPHPHPHPHPQLQSVTAKASPYQVLSWHRTEAKRHKRESAAYGDSGAPGKVGRCTG</sequence>
<reference evidence="2 3" key="1">
    <citation type="submission" date="2019-05" db="EMBL/GenBank/DDBJ databases">
        <title>Another draft genome of Portunus trituberculatus and its Hox gene families provides insights of decapod evolution.</title>
        <authorList>
            <person name="Jeong J.-H."/>
            <person name="Song I."/>
            <person name="Kim S."/>
            <person name="Choi T."/>
            <person name="Kim D."/>
            <person name="Ryu S."/>
            <person name="Kim W."/>
        </authorList>
    </citation>
    <scope>NUCLEOTIDE SEQUENCE [LARGE SCALE GENOMIC DNA]</scope>
    <source>
        <tissue evidence="2">Muscle</tissue>
    </source>
</reference>
<evidence type="ECO:0000256" key="1">
    <source>
        <dbReference type="SAM" id="MobiDB-lite"/>
    </source>
</evidence>
<accession>A0A5B7GBJ1</accession>
<dbReference type="AlphaFoldDB" id="A0A5B7GBJ1"/>
<evidence type="ECO:0000313" key="2">
    <source>
        <dbReference type="EMBL" id="MPC54886.1"/>
    </source>
</evidence>